<dbReference type="InterPro" id="IPR012337">
    <property type="entry name" value="RNaseH-like_sf"/>
</dbReference>
<sequence>MRIHDKQICLDYSELVPAIMTKDTYDKNKSRGNLQTVGRACYGKEALISFDSLPSKYKAAVVAKYGDPNQYLAKEPIAEQVKLNWDFAAEKYYRTFKLSDTRMLPETYVSKYTEMASWLKTINRFMSDKKALKRSLNITIAEFWENVTALIRSKDIALPTNARSLKNKLADFNQMGYDSLVETWRFGNDNRKKVKDDEAEDRLITMIEDPHMHDNTVIAAFYNQWALETGRETISPATVGYRREQNKNMIMLRQKGAAATYAALSKQIQRKRPSAPLLLVNSDDNILDMFFIAESGKKKNYYYRPALYVVMDAYNDYILGWAIGETVTIDLVKEAYRNAMAHVRELTGNDYMWNQIVTDHWAIDQKKEGALATFFSSQAHFTPATVKVAQSKYIERAFGVTWHQNLKLYPNYSGFNITAKERISTDAIEKAKKNFPSKDKAVDVVAHFITRMRQSINPKSGKTRQNEWLDAFEISPKSSERLLDTEKRFELFGIQHKYTNKITTRGIDVTIDGVKHGYDVPEPLYLENVGKTISVTYDPYDFSQVLVTDGKGLRFIAGAVYKQPSALADFEEGDRTRLNSLLENKKEMMVQISTKLNERLDRMARNGIDAESLLQAGASVPKELAHAANKRISAASEYVDTEESTRSMW</sequence>
<proteinExistence type="predicted"/>
<dbReference type="SUPFAM" id="SSF53098">
    <property type="entry name" value="Ribonuclease H-like"/>
    <property type="match status" value="1"/>
</dbReference>
<evidence type="ECO:0000313" key="2">
    <source>
        <dbReference type="EMBL" id="MBB4106658.1"/>
    </source>
</evidence>
<comment type="caution">
    <text evidence="2">The sequence shown here is derived from an EMBL/GenBank/DDBJ whole genome shotgun (WGS) entry which is preliminary data.</text>
</comment>
<reference evidence="1" key="1">
    <citation type="journal article" date="2014" name="Int. J. Syst. Evol. Microbiol.">
        <title>Complete genome of a new Firmicutes species belonging to the dominant human colonic microbiota ('Ruminococcus bicirculans') reveals two chromosomes and a selective capacity to utilize plant glucans.</title>
        <authorList>
            <consortium name="NISC Comparative Sequencing Program"/>
            <person name="Wegmann U."/>
            <person name="Louis P."/>
            <person name="Goesmann A."/>
            <person name="Henrissat B."/>
            <person name="Duncan S.H."/>
            <person name="Flint H.J."/>
        </authorList>
    </citation>
    <scope>NUCLEOTIDE SEQUENCE</scope>
    <source>
        <strain evidence="1">CGMCC 1.15287</strain>
    </source>
</reference>
<dbReference type="Proteomes" id="UP000642938">
    <property type="component" value="Unassembled WGS sequence"/>
</dbReference>
<protein>
    <recommendedName>
        <fullName evidence="5">Integrase catalytic domain-containing protein</fullName>
    </recommendedName>
</protein>
<evidence type="ECO:0000313" key="1">
    <source>
        <dbReference type="EMBL" id="GGH02978.1"/>
    </source>
</evidence>
<evidence type="ECO:0008006" key="5">
    <source>
        <dbReference type="Google" id="ProtNLM"/>
    </source>
</evidence>
<reference evidence="2 3" key="3">
    <citation type="submission" date="2020-08" db="EMBL/GenBank/DDBJ databases">
        <title>Genomic Encyclopedia of Type Strains, Phase IV (KMG-IV): sequencing the most valuable type-strain genomes for metagenomic binning, comparative biology and taxonomic classification.</title>
        <authorList>
            <person name="Goeker M."/>
        </authorList>
    </citation>
    <scope>NUCLEOTIDE SEQUENCE [LARGE SCALE GENOMIC DNA]</scope>
    <source>
        <strain evidence="2 3">DSM 100774</strain>
    </source>
</reference>
<evidence type="ECO:0000313" key="3">
    <source>
        <dbReference type="Proteomes" id="UP000532273"/>
    </source>
</evidence>
<organism evidence="2 3">
    <name type="scientific">Pedobacter zeae</name>
    <dbReference type="NCBI Taxonomy" id="1737356"/>
    <lineage>
        <taxon>Bacteria</taxon>
        <taxon>Pseudomonadati</taxon>
        <taxon>Bacteroidota</taxon>
        <taxon>Sphingobacteriia</taxon>
        <taxon>Sphingobacteriales</taxon>
        <taxon>Sphingobacteriaceae</taxon>
        <taxon>Pedobacter</taxon>
    </lineage>
</organism>
<dbReference type="AlphaFoldDB" id="A0A7W6P4D4"/>
<dbReference type="InterPro" id="IPR036397">
    <property type="entry name" value="RNaseH_sf"/>
</dbReference>
<dbReference type="GO" id="GO:0003676">
    <property type="term" value="F:nucleic acid binding"/>
    <property type="evidence" value="ECO:0007669"/>
    <property type="project" value="InterPro"/>
</dbReference>
<dbReference type="EMBL" id="JACIEF010000001">
    <property type="protein sequence ID" value="MBB4106658.1"/>
    <property type="molecule type" value="Genomic_DNA"/>
</dbReference>
<name>A0A7W6P4D4_9SPHI</name>
<keyword evidence="4" id="KW-1185">Reference proteome</keyword>
<accession>A0A7W6P4D4</accession>
<gene>
    <name evidence="1" type="ORF">GCM10007422_17750</name>
    <name evidence="2" type="ORF">GGQ60_000618</name>
</gene>
<reference evidence="4" key="2">
    <citation type="journal article" date="2019" name="Int. J. Syst. Evol. Microbiol.">
        <title>The Global Catalogue of Microorganisms (GCM) 10K type strain sequencing project: providing services to taxonomists for standard genome sequencing and annotation.</title>
        <authorList>
            <consortium name="The Broad Institute Genomics Platform"/>
            <consortium name="The Broad Institute Genome Sequencing Center for Infectious Disease"/>
            <person name="Wu L."/>
            <person name="Ma J."/>
        </authorList>
    </citation>
    <scope>NUCLEOTIDE SEQUENCE [LARGE SCALE GENOMIC DNA]</scope>
    <source>
        <strain evidence="4">CGMCC 1.15287</strain>
    </source>
</reference>
<dbReference type="Gene3D" id="3.30.420.10">
    <property type="entry name" value="Ribonuclease H-like superfamily/Ribonuclease H"/>
    <property type="match status" value="1"/>
</dbReference>
<dbReference type="EMBL" id="BMHZ01000002">
    <property type="protein sequence ID" value="GGH02978.1"/>
    <property type="molecule type" value="Genomic_DNA"/>
</dbReference>
<dbReference type="Proteomes" id="UP000532273">
    <property type="component" value="Unassembled WGS sequence"/>
</dbReference>
<evidence type="ECO:0000313" key="4">
    <source>
        <dbReference type="Proteomes" id="UP000642938"/>
    </source>
</evidence>
<dbReference type="RefSeq" id="WP_183759904.1">
    <property type="nucleotide sequence ID" value="NZ_BMHZ01000002.1"/>
</dbReference>
<reference evidence="1" key="4">
    <citation type="submission" date="2024-05" db="EMBL/GenBank/DDBJ databases">
        <authorList>
            <person name="Sun Q."/>
            <person name="Zhou Y."/>
        </authorList>
    </citation>
    <scope>NUCLEOTIDE SEQUENCE</scope>
    <source>
        <strain evidence="1">CGMCC 1.15287</strain>
    </source>
</reference>